<feature type="binding site" evidence="15">
    <location>
        <begin position="426"/>
        <end position="433"/>
    </location>
    <ligand>
        <name>ATP</name>
        <dbReference type="ChEBI" id="CHEBI:30616"/>
    </ligand>
</feature>
<dbReference type="GO" id="GO:0005524">
    <property type="term" value="F:ATP binding"/>
    <property type="evidence" value="ECO:0007669"/>
    <property type="project" value="UniProtKB-UniRule"/>
</dbReference>
<evidence type="ECO:0000256" key="17">
    <source>
        <dbReference type="SAM" id="MobiDB-lite"/>
    </source>
</evidence>
<feature type="short sequence motif" description="Nuclear localization signal" evidence="15">
    <location>
        <begin position="75"/>
        <end position="77"/>
    </location>
</feature>
<dbReference type="InterPro" id="IPR014000">
    <property type="entry name" value="PPV_DNA_helicase_E1_N"/>
</dbReference>
<evidence type="ECO:0000256" key="16">
    <source>
        <dbReference type="PIRNR" id="PIRNR003383"/>
    </source>
</evidence>
<evidence type="ECO:0000256" key="12">
    <source>
        <dbReference type="ARBA" id="ARBA00034617"/>
    </source>
</evidence>
<comment type="subunit">
    <text evidence="15">Can form hexamers. Interacts with E2 protein; this interaction increases E1 DNA binding specificity. Interacts with host DNA polymerase subunit POLA2. Interacts with host single stranded DNA-binding protein RPA1. Interacts with host TOP1; this interaction stimulates the enzymatic activity of TOP1.</text>
</comment>
<proteinExistence type="inferred from homology"/>
<keyword evidence="15" id="KW-1017">Isopeptide bond</keyword>
<dbReference type="PIRSF" id="PIRSF003383">
    <property type="entry name" value="Rep_E1_papillomaV"/>
    <property type="match status" value="1"/>
</dbReference>
<feature type="modified residue" description="Phosphoserine; by host" evidence="15">
    <location>
        <position position="81"/>
    </location>
</feature>
<sequence length="597" mass="67983">MAARKGTDSETEDGGWVLIEADCSEVDSADETSENASNVSDLVDNASIAETQGLSLQLFQQQELTECEEQLQQLKRKFVQSPQSRDLCSLSPQLASISLTPRTSKKVKKQLFATDSGIQSSNEADDSLEGQRQVEPLPGREENGADALFKVRDKRAFLYSKFKSSFGISFTDLTRVYNSDKTCSSDWVVCLYHVSDDRREAGKTLLQDHCEYFFLHSMGFCTLLLLCLFVPKCRNTLFKLCRSLFHISNVQMLADPPKTRSPAVALYWYKKGFASGTFTHGELPSWIAQQTLITHHLAAEKTFDLSEMVQWAYDNDLKDESEIAYKYAALAETDENALAFLKSNNQPKHVKDCATMCRYYKKAEMKRLSMSQWIDERCKATDDGPGDWKEVVKFLRHQGIEFILFLADFKRFLRGRPKKNCLVFWGPPNTGKSMFCMSLLSFLHGVVISYVNSKSHFWLQPLTEGKMGLLDDATRPCWLYIDTYLRNALDGNTFSVDCKHKAPLQLKCPPLLITTNVNVCGDEKFKYLRSRCSFFHFPQEFPLDDNGNPGFQLNDQSWASFFKRFWKHLDLSDPEDGEDGETQRGLRLTARGTTESV</sequence>
<evidence type="ECO:0000256" key="11">
    <source>
        <dbReference type="ARBA" id="ARBA00023235"/>
    </source>
</evidence>
<evidence type="ECO:0000256" key="10">
    <source>
        <dbReference type="ARBA" id="ARBA00023125"/>
    </source>
</evidence>
<dbReference type="Proteomes" id="UP000112893">
    <property type="component" value="Genome"/>
</dbReference>
<gene>
    <name evidence="15" type="primary">E1</name>
</gene>
<feature type="region of interest" description="Disordered" evidence="17">
    <location>
        <begin position="119"/>
        <end position="141"/>
    </location>
</feature>
<comment type="PTM">
    <text evidence="15">Sumoylated.</text>
</comment>
<keyword evidence="8 15" id="KW-0347">Helicase</keyword>
<dbReference type="InterPro" id="IPR027417">
    <property type="entry name" value="P-loop_NTPase"/>
</dbReference>
<keyword evidence="7 15" id="KW-0378">Hydrolase</keyword>
<dbReference type="EMBL" id="KX587460">
    <property type="protein sequence ID" value="AOI33380.1"/>
    <property type="molecule type" value="Genomic_DNA"/>
</dbReference>
<dbReference type="SUPFAM" id="SSF55464">
    <property type="entry name" value="Origin of replication-binding domain, RBD-like"/>
    <property type="match status" value="1"/>
</dbReference>
<dbReference type="Gene3D" id="3.40.1310.10">
    <property type="match status" value="1"/>
</dbReference>
<evidence type="ECO:0000256" key="13">
    <source>
        <dbReference type="ARBA" id="ARBA00048988"/>
    </source>
</evidence>
<name>A0A1C8YZ63_COPV</name>
<dbReference type="InterPro" id="IPR014015">
    <property type="entry name" value="Helicase_SF3_DNA-vir"/>
</dbReference>
<comment type="function">
    <text evidence="16">ATP-dependent DNA helicase required for initiation of viral DNA replication. It forms a complex with the viral E2 protein. The E1-E2 complex binds to the replication origin which contains binding sites for both proteins.</text>
</comment>
<dbReference type="GeneID" id="1497240"/>
<feature type="modified residue" description="Phosphoserine; by host" evidence="15">
    <location>
        <position position="91"/>
    </location>
</feature>
<dbReference type="EC" id="5.6.2.4" evidence="15 16"/>
<dbReference type="Pfam" id="PF00519">
    <property type="entry name" value="PPV_E1_C"/>
    <property type="match status" value="1"/>
</dbReference>
<evidence type="ECO:0000256" key="7">
    <source>
        <dbReference type="ARBA" id="ARBA00022801"/>
    </source>
</evidence>
<comment type="catalytic activity">
    <reaction evidence="13 15 16">
        <text>ATP + H2O = ADP + phosphate + H(+)</text>
        <dbReference type="Rhea" id="RHEA:13065"/>
        <dbReference type="ChEBI" id="CHEBI:15377"/>
        <dbReference type="ChEBI" id="CHEBI:15378"/>
        <dbReference type="ChEBI" id="CHEBI:30616"/>
        <dbReference type="ChEBI" id="CHEBI:43474"/>
        <dbReference type="ChEBI" id="CHEBI:456216"/>
        <dbReference type="EC" id="5.6.2.4"/>
    </reaction>
</comment>
<organism evidence="20">
    <name type="scientific">Canine oral papillomavirus</name>
    <name type="common">COPV</name>
    <dbReference type="NCBI Taxonomy" id="35258"/>
    <lineage>
        <taxon>Viruses</taxon>
        <taxon>Monodnaviria</taxon>
        <taxon>Shotokuvirae</taxon>
        <taxon>Cossaviricota</taxon>
        <taxon>Papovaviricetes</taxon>
        <taxon>Zurhausenvirales</taxon>
        <taxon>Papillomaviridae</taxon>
        <taxon>Firstpapillomavirinae</taxon>
        <taxon>Lambdapapillomavirus</taxon>
    </lineage>
</organism>
<evidence type="ECO:0000256" key="2">
    <source>
        <dbReference type="ARBA" id="ARBA00022518"/>
    </source>
</evidence>
<comment type="PTM">
    <text evidence="15">Phosphorylated.</text>
</comment>
<comment type="catalytic activity">
    <reaction evidence="12 15">
        <text>Couples ATP hydrolysis with the unwinding of duplex DNA by translocating in the 3'-5' direction.</text>
        <dbReference type="EC" id="5.6.2.4"/>
    </reaction>
</comment>
<feature type="cross-link" description="Glycyl lysine isopeptide (Lys-Gly) (interchain with G-Cter in SUMO)" evidence="15">
    <location>
        <position position="507"/>
    </location>
</feature>
<comment type="similarity">
    <text evidence="15 16">Belongs to the papillomaviridae E1 protein family.</text>
</comment>
<dbReference type="GO" id="GO:0003677">
    <property type="term" value="F:DNA binding"/>
    <property type="evidence" value="ECO:0007669"/>
    <property type="project" value="UniProtKB-UniRule"/>
</dbReference>
<comment type="function">
    <text evidence="14 15">ATP-dependent DNA 3'-5' helicase required for initiation of viral DNA replication. It forms a complex with the viral E2 protein. The E1-E2 complex binds to the replication origin which contains binding sites for both proteins. During the initial step, a dimer of E1 interacts with a dimer of protein E2 leading to a complex that binds the viral origin of replication with high specificity. Then, a second dimer of E1 displaces the E2 dimer in an ATP-dependent manner to form the E1 tetramer. Following this, two E1 monomers are added to each half of the site, which results in the formation of two E1 trimers on the viral ori. Subsequently, two hexamers will be created. The double hexamer acts as a bi-directional helicase machinery and unwinds the viral DNA and then recruits the host DNA polymerase to start replication.</text>
</comment>
<dbReference type="GO" id="GO:0043138">
    <property type="term" value="F:3'-5' DNA helicase activity"/>
    <property type="evidence" value="ECO:0007669"/>
    <property type="project" value="UniProtKB-UniRule"/>
</dbReference>
<dbReference type="PROSITE" id="PS51206">
    <property type="entry name" value="SF3_HELICASE_1"/>
    <property type="match status" value="1"/>
</dbReference>
<evidence type="ECO:0000256" key="8">
    <source>
        <dbReference type="ARBA" id="ARBA00022806"/>
    </source>
</evidence>
<keyword evidence="10 15" id="KW-0238">DNA-binding</keyword>
<keyword evidence="4 15" id="KW-1048">Host nucleus</keyword>
<reference evidence="20" key="1">
    <citation type="submission" date="2016-07" db="EMBL/GenBank/DDBJ databases">
        <title>Complete genome sequences of two isolates of Canis familiaris oral papillomavirus from South Africa.</title>
        <authorList>
            <person name="Regnard G.L."/>
            <person name="Baloyi N.M."/>
            <person name="Bracher L.R."/>
            <person name="Hitzeroth I.I."/>
            <person name="Rybicki E.P."/>
        </authorList>
    </citation>
    <scope>NUCLEOTIDE SEQUENCE [LARGE SCALE GENOMIC DNA]</scope>
    <source>
        <strain evidence="19">CPV1_ZA_Day_2011</strain>
        <strain evidence="20">CPV1_ZA_Lillie_2011</strain>
    </source>
</reference>
<dbReference type="GO" id="GO:0042025">
    <property type="term" value="C:host cell nucleus"/>
    <property type="evidence" value="ECO:0007669"/>
    <property type="project" value="UniProtKB-SubCell"/>
</dbReference>
<dbReference type="GO" id="GO:0016817">
    <property type="term" value="F:hydrolase activity, acting on acid anhydrides"/>
    <property type="evidence" value="ECO:0007669"/>
    <property type="project" value="InterPro"/>
</dbReference>
<evidence type="ECO:0000256" key="6">
    <source>
        <dbReference type="ARBA" id="ARBA00022741"/>
    </source>
</evidence>
<dbReference type="RefSeq" id="NP_056815.1">
    <property type="nucleotide sequence ID" value="NC_001619.1"/>
</dbReference>
<dbReference type="OrthoDB" id="4795at10239"/>
<dbReference type="InterPro" id="IPR037102">
    <property type="entry name" value="Znf_lg_T-Ag_D1_dom_sf"/>
</dbReference>
<organismHost>
    <name type="scientific">Canis lupus familiaris</name>
    <name type="common">Dog</name>
    <name type="synonym">Canis familiaris</name>
    <dbReference type="NCBI Taxonomy" id="9615"/>
</organismHost>
<feature type="region of interest" description="Disordered" evidence="17">
    <location>
        <begin position="574"/>
        <end position="597"/>
    </location>
</feature>
<dbReference type="InterPro" id="IPR046832">
    <property type="entry name" value="PPV_E1_DBD"/>
</dbReference>
<comment type="caution">
    <text evidence="15">Lacks conserved residue(s) required for the propagation of feature annotation.</text>
</comment>
<dbReference type="SMR" id="A0A1C8YZ63"/>
<evidence type="ECO:0000256" key="4">
    <source>
        <dbReference type="ARBA" id="ARBA00022562"/>
    </source>
</evidence>
<dbReference type="KEGG" id="vg:1497240"/>
<dbReference type="Pfam" id="PF20450">
    <property type="entry name" value="PPV_E1_DBD"/>
    <property type="match status" value="1"/>
</dbReference>
<keyword evidence="2 15" id="KW-0244">Early protein</keyword>
<evidence type="ECO:0000256" key="14">
    <source>
        <dbReference type="ARBA" id="ARBA00093297"/>
    </source>
</evidence>
<dbReference type="Gene3D" id="1.10.10.510">
    <property type="entry name" value="Zinc finger, large T-antigen D1 domain"/>
    <property type="match status" value="1"/>
</dbReference>
<dbReference type="Gene3D" id="3.40.50.300">
    <property type="entry name" value="P-loop containing nucleotide triphosphate hydrolases"/>
    <property type="match status" value="1"/>
</dbReference>
<evidence type="ECO:0000259" key="18">
    <source>
        <dbReference type="PROSITE" id="PS51206"/>
    </source>
</evidence>
<feature type="modified residue" description="Phosphoserine; by host" evidence="15">
    <location>
        <position position="104"/>
    </location>
</feature>
<dbReference type="Proteomes" id="UP000117669">
    <property type="component" value="Genome"/>
</dbReference>
<feature type="domain" description="SF3 helicase" evidence="18">
    <location>
        <begin position="400"/>
        <end position="550"/>
    </location>
</feature>
<dbReference type="Pfam" id="PF00524">
    <property type="entry name" value="PPV_E1_N"/>
    <property type="match status" value="1"/>
</dbReference>
<keyword evidence="6 15" id="KW-0547">Nucleotide-binding</keyword>
<dbReference type="InterPro" id="IPR001177">
    <property type="entry name" value="PPV_DNA_helicase_E1_C"/>
</dbReference>
<evidence type="ECO:0000256" key="3">
    <source>
        <dbReference type="ARBA" id="ARBA00022553"/>
    </source>
</evidence>
<evidence type="ECO:0000313" key="19">
    <source>
        <dbReference type="EMBL" id="AOI33380.1"/>
    </source>
</evidence>
<keyword evidence="11 15" id="KW-0413">Isomerase</keyword>
<keyword evidence="3 15" id="KW-0597">Phosphoprotein</keyword>
<evidence type="ECO:0000256" key="9">
    <source>
        <dbReference type="ARBA" id="ARBA00022840"/>
    </source>
</evidence>
<dbReference type="InterPro" id="IPR016393">
    <property type="entry name" value="Rep_E1_papillomaV"/>
</dbReference>
<dbReference type="EMBL" id="KX587461">
    <property type="protein sequence ID" value="AOI33387.1"/>
    <property type="molecule type" value="Genomic_DNA"/>
</dbReference>
<keyword evidence="15" id="KW-0832">Ubl conjugation</keyword>
<feature type="short sequence motif" description="Nuclear export signal" evidence="15">
    <location>
        <begin position="90"/>
        <end position="99"/>
    </location>
</feature>
<dbReference type="HAMAP" id="MF_04000">
    <property type="entry name" value="PPV_E1"/>
    <property type="match status" value="1"/>
</dbReference>
<dbReference type="GO" id="GO:0006260">
    <property type="term" value="P:DNA replication"/>
    <property type="evidence" value="ECO:0007669"/>
    <property type="project" value="UniProtKB-UniRule"/>
</dbReference>
<dbReference type="SUPFAM" id="SSF52540">
    <property type="entry name" value="P-loop containing nucleoside triphosphate hydrolases"/>
    <property type="match status" value="1"/>
</dbReference>
<evidence type="ECO:0000256" key="5">
    <source>
        <dbReference type="ARBA" id="ARBA00022705"/>
    </source>
</evidence>
<keyword evidence="5 15" id="KW-0235">DNA replication</keyword>
<protein>
    <recommendedName>
        <fullName evidence="15 16">Replication protein E1</fullName>
        <ecNumber evidence="15 16">5.6.2.4</ecNumber>
    </recommendedName>
    <alternativeName>
        <fullName evidence="15">ATP-dependent helicase E1</fullName>
    </alternativeName>
    <alternativeName>
        <fullName evidence="15">DNA 3'-5' helicase E1</fullName>
    </alternativeName>
</protein>
<evidence type="ECO:0000313" key="20">
    <source>
        <dbReference type="EMBL" id="AOI33387.1"/>
    </source>
</evidence>
<comment type="subcellular location">
    <subcellularLocation>
        <location evidence="1 15">Host nucleus</location>
    </subcellularLocation>
</comment>
<accession>A0A1C8YZ63</accession>
<keyword evidence="9 15" id="KW-0067">ATP-binding</keyword>
<evidence type="ECO:0000256" key="15">
    <source>
        <dbReference type="HAMAP-Rule" id="MF_04000"/>
    </source>
</evidence>
<dbReference type="InterPro" id="IPR046935">
    <property type="entry name" value="PPV_E1_DBD_sf"/>
</dbReference>
<evidence type="ECO:0000256" key="1">
    <source>
        <dbReference type="ARBA" id="ARBA00004147"/>
    </source>
</evidence>